<evidence type="ECO:0000256" key="4">
    <source>
        <dbReference type="PROSITE-ProRule" id="PRU00449"/>
    </source>
</evidence>
<feature type="region of interest" description="Disordered" evidence="5">
    <location>
        <begin position="169"/>
        <end position="197"/>
    </location>
</feature>
<evidence type="ECO:0000259" key="6">
    <source>
        <dbReference type="PROSITE" id="PS51039"/>
    </source>
</evidence>
<feature type="domain" description="AN1-type" evidence="6">
    <location>
        <begin position="24"/>
        <end position="72"/>
    </location>
</feature>
<dbReference type="InterPro" id="IPR035896">
    <property type="entry name" value="AN1-like_Znf"/>
</dbReference>
<organism evidence="7 8">
    <name type="scientific">Macrophomina phaseolina</name>
    <dbReference type="NCBI Taxonomy" id="35725"/>
    <lineage>
        <taxon>Eukaryota</taxon>
        <taxon>Fungi</taxon>
        <taxon>Dikarya</taxon>
        <taxon>Ascomycota</taxon>
        <taxon>Pezizomycotina</taxon>
        <taxon>Dothideomycetes</taxon>
        <taxon>Dothideomycetes incertae sedis</taxon>
        <taxon>Botryosphaeriales</taxon>
        <taxon>Botryosphaeriaceae</taxon>
        <taxon>Macrophomina</taxon>
    </lineage>
</organism>
<keyword evidence="8" id="KW-1185">Reference proteome</keyword>
<evidence type="ECO:0000256" key="5">
    <source>
        <dbReference type="SAM" id="MobiDB-lite"/>
    </source>
</evidence>
<dbReference type="SUPFAM" id="SSF118310">
    <property type="entry name" value="AN1-like Zinc finger"/>
    <property type="match status" value="2"/>
</dbReference>
<sequence>MANPSSSQDAENHSYTTMSVGDVEAIGAHCQMPFCHQLDFLPFRCESCKGTYCLDHRTETSHKCTKAGAWARARREASSTPLSTSSTPKPNILTHEQQCSSPVCKTLVNTSLNPGVHCPNCNRQYCLKHRMREEHDCEKLTPLGAKPSSQKERGLAALEKLKAWGLSKKAAATDSSKASSTSGKTKPLLSRGGNSPAARAAAINNLKKTAKGDAKLPPEKRVYLHVEASADTTTAKHPTGDFFYSIEWSVGRVLDMAAKALQVENVNNRGDGEENKLRVFHVEGGRLLDFSEKIGASCKTGNTIVLLRGVGPPVPDLIQA</sequence>
<dbReference type="InterPro" id="IPR057358">
    <property type="entry name" value="UBL_ZFAND1-like"/>
</dbReference>
<dbReference type="Pfam" id="PF25327">
    <property type="entry name" value="UBL_ZFAND1"/>
    <property type="match status" value="1"/>
</dbReference>
<comment type="caution">
    <text evidence="7">The sequence shown here is derived from an EMBL/GenBank/DDBJ whole genome shotgun (WGS) entry which is preliminary data.</text>
</comment>
<feature type="compositionally biased region" description="Low complexity" evidence="5">
    <location>
        <begin position="169"/>
        <end position="186"/>
    </location>
</feature>
<dbReference type="Pfam" id="PF01428">
    <property type="entry name" value="zf-AN1"/>
    <property type="match status" value="2"/>
</dbReference>
<keyword evidence="1" id="KW-0479">Metal-binding</keyword>
<gene>
    <name evidence="7" type="ORF">B0J12DRAFT_582013</name>
</gene>
<evidence type="ECO:0000256" key="3">
    <source>
        <dbReference type="ARBA" id="ARBA00022833"/>
    </source>
</evidence>
<accession>A0ABQ8FYM4</accession>
<name>A0ABQ8FYM4_9PEZI</name>
<dbReference type="PANTHER" id="PTHR14677">
    <property type="entry name" value="ARSENITE INDUCUBLE RNA ASSOCIATED PROTEIN AIP-1-RELATED"/>
    <property type="match status" value="1"/>
</dbReference>
<dbReference type="InterPro" id="IPR000058">
    <property type="entry name" value="Znf_AN1"/>
</dbReference>
<dbReference type="PANTHER" id="PTHR14677:SF40">
    <property type="entry name" value="CDC48-ASSOCIATED UBIQUITIN-LIKE_ZINC FINGER PROTEIN 1"/>
    <property type="match status" value="1"/>
</dbReference>
<proteinExistence type="predicted"/>
<evidence type="ECO:0000313" key="8">
    <source>
        <dbReference type="Proteomes" id="UP000774617"/>
    </source>
</evidence>
<dbReference type="Gene3D" id="4.10.1110.10">
    <property type="entry name" value="AN1-like Zinc finger"/>
    <property type="match status" value="2"/>
</dbReference>
<evidence type="ECO:0000256" key="2">
    <source>
        <dbReference type="ARBA" id="ARBA00022771"/>
    </source>
</evidence>
<keyword evidence="2 4" id="KW-0863">Zinc-finger</keyword>
<dbReference type="Proteomes" id="UP000774617">
    <property type="component" value="Unassembled WGS sequence"/>
</dbReference>
<dbReference type="SMART" id="SM00154">
    <property type="entry name" value="ZnF_AN1"/>
    <property type="match status" value="2"/>
</dbReference>
<evidence type="ECO:0000313" key="7">
    <source>
        <dbReference type="EMBL" id="KAH7036282.1"/>
    </source>
</evidence>
<dbReference type="EMBL" id="JAGTJR010000036">
    <property type="protein sequence ID" value="KAH7036282.1"/>
    <property type="molecule type" value="Genomic_DNA"/>
</dbReference>
<protein>
    <submittedName>
        <fullName evidence="7">AN1 zinc finger protein</fullName>
    </submittedName>
</protein>
<keyword evidence="3" id="KW-0862">Zinc</keyword>
<reference evidence="7 8" key="1">
    <citation type="journal article" date="2021" name="Nat. Commun.">
        <title>Genetic determinants of endophytism in the Arabidopsis root mycobiome.</title>
        <authorList>
            <person name="Mesny F."/>
            <person name="Miyauchi S."/>
            <person name="Thiergart T."/>
            <person name="Pickel B."/>
            <person name="Atanasova L."/>
            <person name="Karlsson M."/>
            <person name="Huettel B."/>
            <person name="Barry K.W."/>
            <person name="Haridas S."/>
            <person name="Chen C."/>
            <person name="Bauer D."/>
            <person name="Andreopoulos W."/>
            <person name="Pangilinan J."/>
            <person name="LaButti K."/>
            <person name="Riley R."/>
            <person name="Lipzen A."/>
            <person name="Clum A."/>
            <person name="Drula E."/>
            <person name="Henrissat B."/>
            <person name="Kohler A."/>
            <person name="Grigoriev I.V."/>
            <person name="Martin F.M."/>
            <person name="Hacquard S."/>
        </authorList>
    </citation>
    <scope>NUCLEOTIDE SEQUENCE [LARGE SCALE GENOMIC DNA]</scope>
    <source>
        <strain evidence="7 8">MPI-SDFR-AT-0080</strain>
    </source>
</reference>
<dbReference type="PROSITE" id="PS51039">
    <property type="entry name" value="ZF_AN1"/>
    <property type="match status" value="1"/>
</dbReference>
<evidence type="ECO:0000256" key="1">
    <source>
        <dbReference type="ARBA" id="ARBA00022723"/>
    </source>
</evidence>